<organism evidence="2 3">
    <name type="scientific">Acidovorax delafieldii 2AN</name>
    <dbReference type="NCBI Taxonomy" id="573060"/>
    <lineage>
        <taxon>Bacteria</taxon>
        <taxon>Pseudomonadati</taxon>
        <taxon>Pseudomonadota</taxon>
        <taxon>Betaproteobacteria</taxon>
        <taxon>Burkholderiales</taxon>
        <taxon>Comamonadaceae</taxon>
        <taxon>Acidovorax</taxon>
    </lineage>
</organism>
<gene>
    <name evidence="2" type="ORF">AcdelDRAFT_2620</name>
</gene>
<proteinExistence type="predicted"/>
<accession>C5T6U0</accession>
<evidence type="ECO:0000313" key="2">
    <source>
        <dbReference type="EMBL" id="EER59797.1"/>
    </source>
</evidence>
<reference evidence="2 3" key="1">
    <citation type="submission" date="2009-05" db="EMBL/GenBank/DDBJ databases">
        <title>The draft genome of Acidovorax delafieldii 2AN.</title>
        <authorList>
            <consortium name="US DOE Joint Genome Institute (JGI-PGF)"/>
            <person name="Lucas S."/>
            <person name="Copeland A."/>
            <person name="Lapidus A."/>
            <person name="Glavina del Rio T."/>
            <person name="Tice H."/>
            <person name="Bruce D."/>
            <person name="Goodwin L."/>
            <person name="Pitluck S."/>
            <person name="Larimer F."/>
            <person name="Land M.L."/>
            <person name="Hauser L."/>
            <person name="Shelobolina E.S."/>
            <person name="Picardal F."/>
            <person name="Roden E."/>
            <person name="Emerson D."/>
        </authorList>
    </citation>
    <scope>NUCLEOTIDE SEQUENCE [LARGE SCALE GENOMIC DNA]</scope>
    <source>
        <strain evidence="2 3">2AN</strain>
    </source>
</reference>
<dbReference type="Proteomes" id="UP000003856">
    <property type="component" value="Unassembled WGS sequence"/>
</dbReference>
<keyword evidence="3" id="KW-1185">Reference proteome</keyword>
<name>C5T6U0_ACIDE</name>
<feature type="compositionally biased region" description="Polar residues" evidence="1">
    <location>
        <begin position="11"/>
        <end position="23"/>
    </location>
</feature>
<sequence length="96" mass="9613">MLSTAAAVGSKPSTPSSWKLESSSTQTWGSVPASMCAASVSSSVGPMLPATATVLPARSTSCPVSDVTVVLPLVPVMANTAGAYPWAACRVAKAME</sequence>
<dbReference type="EMBL" id="ACQT01000095">
    <property type="protein sequence ID" value="EER59797.1"/>
    <property type="molecule type" value="Genomic_DNA"/>
</dbReference>
<comment type="caution">
    <text evidence="2">The sequence shown here is derived from an EMBL/GenBank/DDBJ whole genome shotgun (WGS) entry which is preliminary data.</text>
</comment>
<evidence type="ECO:0000313" key="3">
    <source>
        <dbReference type="Proteomes" id="UP000003856"/>
    </source>
</evidence>
<feature type="region of interest" description="Disordered" evidence="1">
    <location>
        <begin position="1"/>
        <end position="23"/>
    </location>
</feature>
<dbReference type="AlphaFoldDB" id="C5T6U0"/>
<protein>
    <submittedName>
        <fullName evidence="2">Uncharacterized protein</fullName>
    </submittedName>
</protein>
<evidence type="ECO:0000256" key="1">
    <source>
        <dbReference type="SAM" id="MobiDB-lite"/>
    </source>
</evidence>